<evidence type="ECO:0000256" key="2">
    <source>
        <dbReference type="ARBA" id="ARBA00022448"/>
    </source>
</evidence>
<accession>A0A7S1LGT3</accession>
<feature type="transmembrane region" description="Helical" evidence="8">
    <location>
        <begin position="383"/>
        <end position="400"/>
    </location>
</feature>
<keyword evidence="3 8" id="KW-0812">Transmembrane</keyword>
<evidence type="ECO:0000313" key="10">
    <source>
        <dbReference type="EMBL" id="CAD9102201.1"/>
    </source>
</evidence>
<dbReference type="PROSITE" id="PS50850">
    <property type="entry name" value="MFS"/>
    <property type="match status" value="1"/>
</dbReference>
<evidence type="ECO:0000256" key="5">
    <source>
        <dbReference type="ARBA" id="ARBA00023136"/>
    </source>
</evidence>
<feature type="transmembrane region" description="Helical" evidence="8">
    <location>
        <begin position="356"/>
        <end position="376"/>
    </location>
</feature>
<gene>
    <name evidence="10" type="ORF">ACAT0790_LOCUS7952</name>
</gene>
<evidence type="ECO:0000256" key="8">
    <source>
        <dbReference type="SAM" id="Phobius"/>
    </source>
</evidence>
<keyword evidence="2" id="KW-0813">Transport</keyword>
<keyword evidence="5 8" id="KW-0472">Membrane</keyword>
<feature type="transmembrane region" description="Helical" evidence="8">
    <location>
        <begin position="129"/>
        <end position="148"/>
    </location>
</feature>
<protein>
    <recommendedName>
        <fullName evidence="9">Major facilitator superfamily (MFS) profile domain-containing protein</fullName>
    </recommendedName>
</protein>
<comment type="subcellular location">
    <subcellularLocation>
        <location evidence="1">Membrane</location>
        <topology evidence="1">Multi-pass membrane protein</topology>
    </subcellularLocation>
</comment>
<comment type="similarity">
    <text evidence="6">Belongs to the major facilitator superfamily. Spinster (TC 2.A.1.49) family.</text>
</comment>
<dbReference type="InterPro" id="IPR011701">
    <property type="entry name" value="MFS"/>
</dbReference>
<feature type="region of interest" description="Disordered" evidence="7">
    <location>
        <begin position="1"/>
        <end position="29"/>
    </location>
</feature>
<evidence type="ECO:0000259" key="9">
    <source>
        <dbReference type="PROSITE" id="PS50850"/>
    </source>
</evidence>
<dbReference type="Gene3D" id="1.20.1250.20">
    <property type="entry name" value="MFS general substrate transporter like domains"/>
    <property type="match status" value="1"/>
</dbReference>
<feature type="transmembrane region" description="Helical" evidence="8">
    <location>
        <begin position="472"/>
        <end position="491"/>
    </location>
</feature>
<feature type="transmembrane region" description="Helical" evidence="8">
    <location>
        <begin position="187"/>
        <end position="207"/>
    </location>
</feature>
<dbReference type="GO" id="GO:0022857">
    <property type="term" value="F:transmembrane transporter activity"/>
    <property type="evidence" value="ECO:0007669"/>
    <property type="project" value="InterPro"/>
</dbReference>
<organism evidence="10">
    <name type="scientific">Alexandrium catenella</name>
    <name type="common">Red tide dinoflagellate</name>
    <name type="synonym">Gonyaulax catenella</name>
    <dbReference type="NCBI Taxonomy" id="2925"/>
    <lineage>
        <taxon>Eukaryota</taxon>
        <taxon>Sar</taxon>
        <taxon>Alveolata</taxon>
        <taxon>Dinophyceae</taxon>
        <taxon>Gonyaulacales</taxon>
        <taxon>Pyrocystaceae</taxon>
        <taxon>Alexandrium</taxon>
    </lineage>
</organism>
<proteinExistence type="inferred from homology"/>
<dbReference type="InterPro" id="IPR036259">
    <property type="entry name" value="MFS_trans_sf"/>
</dbReference>
<dbReference type="PANTHER" id="PTHR23505:SF52">
    <property type="entry name" value="MAJOR FACILITATOR SUPERFAMILY PROTEIN"/>
    <property type="match status" value="1"/>
</dbReference>
<keyword evidence="4 8" id="KW-1133">Transmembrane helix</keyword>
<dbReference type="InterPro" id="IPR044770">
    <property type="entry name" value="MFS_spinster-like"/>
</dbReference>
<dbReference type="PANTHER" id="PTHR23505">
    <property type="entry name" value="SPINSTER"/>
    <property type="match status" value="1"/>
</dbReference>
<dbReference type="AlphaFoldDB" id="A0A7S1LGT3"/>
<dbReference type="EMBL" id="HBGE01013439">
    <property type="protein sequence ID" value="CAD9102201.1"/>
    <property type="molecule type" value="Transcribed_RNA"/>
</dbReference>
<evidence type="ECO:0000256" key="3">
    <source>
        <dbReference type="ARBA" id="ARBA00022692"/>
    </source>
</evidence>
<feature type="domain" description="Major facilitator superfamily (MFS) profile" evidence="9">
    <location>
        <begin position="61"/>
        <end position="490"/>
    </location>
</feature>
<evidence type="ECO:0000256" key="4">
    <source>
        <dbReference type="ARBA" id="ARBA00022989"/>
    </source>
</evidence>
<dbReference type="Pfam" id="PF07690">
    <property type="entry name" value="MFS_1"/>
    <property type="match status" value="1"/>
</dbReference>
<name>A0A7S1LGT3_ALECA</name>
<dbReference type="SUPFAM" id="SSF103473">
    <property type="entry name" value="MFS general substrate transporter"/>
    <property type="match status" value="1"/>
</dbReference>
<reference evidence="10" key="1">
    <citation type="submission" date="2021-01" db="EMBL/GenBank/DDBJ databases">
        <authorList>
            <person name="Corre E."/>
            <person name="Pelletier E."/>
            <person name="Niang G."/>
            <person name="Scheremetjew M."/>
            <person name="Finn R."/>
            <person name="Kale V."/>
            <person name="Holt S."/>
            <person name="Cochrane G."/>
            <person name="Meng A."/>
            <person name="Brown T."/>
            <person name="Cohen L."/>
        </authorList>
    </citation>
    <scope>NUCLEOTIDE SEQUENCE</scope>
    <source>
        <strain evidence="10">OF101</strain>
    </source>
</reference>
<feature type="transmembrane region" description="Helical" evidence="8">
    <location>
        <begin position="97"/>
        <end position="117"/>
    </location>
</feature>
<feature type="transmembrane region" description="Helical" evidence="8">
    <location>
        <begin position="219"/>
        <end position="242"/>
    </location>
</feature>
<feature type="transmembrane region" description="Helical" evidence="8">
    <location>
        <begin position="154"/>
        <end position="175"/>
    </location>
</feature>
<sequence length="521" mass="56392">MTSALPNLPGMEAKGRAPGALRPSEEGHRREVLKEVKKMAALRRKGPEMPAEEEREPSCLMTSLLCAVTMLEGMDTQLLPASMFALQRDIGFKLTDLAYLTVAQGVCINIAAPLWGILADRGILRRRTILAIGSFGQGVLSLGLALPTALWHMIALRALVGALLAALRPISNGVIADSTSEGRRGKIFGRVQSAHAVGMFVSTLLVGNLSRKTILSVSGWRVAFTIIGLASMIVSVFLACFLQEPVIVLKREDSSTSRQRRQKSTCSSILIEEVRDLCSFLTIPTFCVLVVQGIFGTLPWTIMGNMMLYFQLSGIDDGRAAMLTSEQPITGALGNLLGGYIADYLARKCGHNGRPLSAQITVAIGIPIVWLIFGGIQPTNGSFGLYFALIASFGVLGTWAQSGTNFPILTEIVPPRCRSRVMAWECALENSIANLLGPPVVTLLATEAFGYTFGHEAAAGKDPDSAIALGRAMQATICLPWCVTLAAYTLLHWSYPRDLRRLKLQESGATESKHQLRFQFE</sequence>
<evidence type="ECO:0000256" key="1">
    <source>
        <dbReference type="ARBA" id="ARBA00004141"/>
    </source>
</evidence>
<evidence type="ECO:0000256" key="6">
    <source>
        <dbReference type="ARBA" id="ARBA00024338"/>
    </source>
</evidence>
<dbReference type="InterPro" id="IPR020846">
    <property type="entry name" value="MFS_dom"/>
</dbReference>
<feature type="transmembrane region" description="Helical" evidence="8">
    <location>
        <begin position="277"/>
        <end position="302"/>
    </location>
</feature>
<evidence type="ECO:0000256" key="7">
    <source>
        <dbReference type="SAM" id="MobiDB-lite"/>
    </source>
</evidence>
<dbReference type="GO" id="GO:0016020">
    <property type="term" value="C:membrane"/>
    <property type="evidence" value="ECO:0007669"/>
    <property type="project" value="UniProtKB-SubCell"/>
</dbReference>